<dbReference type="AlphaFoldDB" id="A0A0R3X3D0"/>
<feature type="compositionally biased region" description="Pro residues" evidence="5">
    <location>
        <begin position="329"/>
        <end position="341"/>
    </location>
</feature>
<proteinExistence type="inferred from homology"/>
<evidence type="ECO:0000256" key="1">
    <source>
        <dbReference type="ARBA" id="ARBA00004496"/>
    </source>
</evidence>
<feature type="domain" description="PDZ" evidence="6">
    <location>
        <begin position="4"/>
        <end position="85"/>
    </location>
</feature>
<dbReference type="PANTHER" id="PTHR24217">
    <property type="entry name" value="PUTATIVE-RELATED"/>
    <property type="match status" value="1"/>
</dbReference>
<dbReference type="InterPro" id="IPR051976">
    <property type="entry name" value="Synaptopodin_domain"/>
</dbReference>
<dbReference type="SMART" id="SM00228">
    <property type="entry name" value="PDZ"/>
    <property type="match status" value="1"/>
</dbReference>
<keyword evidence="2" id="KW-0963">Cytoplasm</keyword>
<comment type="subcellular location">
    <subcellularLocation>
        <location evidence="1">Cytoplasm</location>
    </subcellularLocation>
</comment>
<dbReference type="GO" id="GO:0015629">
    <property type="term" value="C:actin cytoskeleton"/>
    <property type="evidence" value="ECO:0007669"/>
    <property type="project" value="TreeGrafter"/>
</dbReference>
<dbReference type="GO" id="GO:0003779">
    <property type="term" value="F:actin binding"/>
    <property type="evidence" value="ECO:0007669"/>
    <property type="project" value="TreeGrafter"/>
</dbReference>
<feature type="region of interest" description="Disordered" evidence="5">
    <location>
        <begin position="328"/>
        <end position="366"/>
    </location>
</feature>
<evidence type="ECO:0000313" key="8">
    <source>
        <dbReference type="Proteomes" id="UP000274429"/>
    </source>
</evidence>
<feature type="compositionally biased region" description="Pro residues" evidence="5">
    <location>
        <begin position="351"/>
        <end position="363"/>
    </location>
</feature>
<dbReference type="SUPFAM" id="SSF50156">
    <property type="entry name" value="PDZ domain-like"/>
    <property type="match status" value="1"/>
</dbReference>
<dbReference type="EMBL" id="UYWX01020410">
    <property type="protein sequence ID" value="VDM32296.1"/>
    <property type="molecule type" value="Genomic_DNA"/>
</dbReference>
<organism evidence="9">
    <name type="scientific">Hydatigena taeniaeformis</name>
    <name type="common">Feline tapeworm</name>
    <name type="synonym">Taenia taeniaeformis</name>
    <dbReference type="NCBI Taxonomy" id="6205"/>
    <lineage>
        <taxon>Eukaryota</taxon>
        <taxon>Metazoa</taxon>
        <taxon>Spiralia</taxon>
        <taxon>Lophotrochozoa</taxon>
        <taxon>Platyhelminthes</taxon>
        <taxon>Cestoda</taxon>
        <taxon>Eucestoda</taxon>
        <taxon>Cyclophyllidea</taxon>
        <taxon>Taeniidae</taxon>
        <taxon>Hydatigera</taxon>
    </lineage>
</organism>
<dbReference type="WBParaSite" id="TTAC_0000784801-mRNA-1">
    <property type="protein sequence ID" value="TTAC_0000784801-mRNA-1"/>
    <property type="gene ID" value="TTAC_0000784801"/>
</dbReference>
<evidence type="ECO:0000313" key="7">
    <source>
        <dbReference type="EMBL" id="VDM32296.1"/>
    </source>
</evidence>
<evidence type="ECO:0000313" key="9">
    <source>
        <dbReference type="WBParaSite" id="TTAC_0000784801-mRNA-1"/>
    </source>
</evidence>
<evidence type="ECO:0000256" key="3">
    <source>
        <dbReference type="ARBA" id="ARBA00022553"/>
    </source>
</evidence>
<dbReference type="PROSITE" id="PS50106">
    <property type="entry name" value="PDZ"/>
    <property type="match status" value="1"/>
</dbReference>
<evidence type="ECO:0000256" key="2">
    <source>
        <dbReference type="ARBA" id="ARBA00022490"/>
    </source>
</evidence>
<dbReference type="Gene3D" id="2.30.42.10">
    <property type="match status" value="1"/>
</dbReference>
<gene>
    <name evidence="7" type="ORF">TTAC_LOCUS7833</name>
</gene>
<dbReference type="GO" id="GO:0005634">
    <property type="term" value="C:nucleus"/>
    <property type="evidence" value="ECO:0007669"/>
    <property type="project" value="TreeGrafter"/>
</dbReference>
<feature type="region of interest" description="Disordered" evidence="5">
    <location>
        <begin position="290"/>
        <end position="312"/>
    </location>
</feature>
<evidence type="ECO:0000256" key="5">
    <source>
        <dbReference type="SAM" id="MobiDB-lite"/>
    </source>
</evidence>
<protein>
    <submittedName>
        <fullName evidence="9">PDZ domain-containing protein</fullName>
    </submittedName>
</protein>
<dbReference type="OrthoDB" id="300641at2759"/>
<dbReference type="PANTHER" id="PTHR24217:SF0">
    <property type="entry name" value="PDZ DOMAIN-CONTAINING PROTEIN"/>
    <property type="match status" value="1"/>
</dbReference>
<dbReference type="Proteomes" id="UP000274429">
    <property type="component" value="Unassembled WGS sequence"/>
</dbReference>
<keyword evidence="3" id="KW-0597">Phosphoprotein</keyword>
<feature type="region of interest" description="Disordered" evidence="5">
    <location>
        <begin position="445"/>
        <end position="471"/>
    </location>
</feature>
<comment type="similarity">
    <text evidence="4">Belongs to the synaptopodin family.</text>
</comment>
<dbReference type="STRING" id="6205.A0A0R3X3D0"/>
<accession>A0A0R3X3D0</accession>
<name>A0A0R3X3D0_HYDTA</name>
<dbReference type="GO" id="GO:0030018">
    <property type="term" value="C:Z disc"/>
    <property type="evidence" value="ECO:0007669"/>
    <property type="project" value="TreeGrafter"/>
</dbReference>
<evidence type="ECO:0000259" key="6">
    <source>
        <dbReference type="PROSITE" id="PS50106"/>
    </source>
</evidence>
<dbReference type="GO" id="GO:0032233">
    <property type="term" value="P:positive regulation of actin filament bundle assembly"/>
    <property type="evidence" value="ECO:0007669"/>
    <property type="project" value="TreeGrafter"/>
</dbReference>
<dbReference type="InterPro" id="IPR036034">
    <property type="entry name" value="PDZ_sf"/>
</dbReference>
<feature type="region of interest" description="Disordered" evidence="5">
    <location>
        <begin position="120"/>
        <end position="140"/>
    </location>
</feature>
<reference evidence="7 8" key="2">
    <citation type="submission" date="2018-11" db="EMBL/GenBank/DDBJ databases">
        <authorList>
            <consortium name="Pathogen Informatics"/>
        </authorList>
    </citation>
    <scope>NUCLEOTIDE SEQUENCE [LARGE SCALE GENOMIC DNA]</scope>
</reference>
<evidence type="ECO:0000256" key="4">
    <source>
        <dbReference type="ARBA" id="ARBA00038161"/>
    </source>
</evidence>
<dbReference type="InterPro" id="IPR001478">
    <property type="entry name" value="PDZ"/>
</dbReference>
<sequence length="658" mass="73826">MQTIERVIRMQQGPPWGFRLADTFNGNLVVSQIRRQSPAELAGLRENDVVLAINNYSTRGLNRSYAIDIINAAVYELNLVVQRQERRKPQMMTFFLDTSAARGQTVRQEMASRDLDISWRKEVPPAPPEPRRIKPADPTVTPVSLDRLLREFEAPKATPPTKSKSQIQNCLLDVITTYNRMIENQTFENNPPPTFIERTFANSAFYTGTNVYYPSVEEQIEMARRVAKSIEAPVNQGSRGARMFEVQQQRAEKYVKEGPEPIPDPLDNVSLQSTAHVSWCFSSSASSASIKRNSLTSSPSSFLRVNNDDDQTHNDQYQATAQQLEYMIPPAPPPPPPPAAPSFPTLTSTIPPAPPPPPPPPGQPRSIQEFIEKMRRFPKNTHTEISPQVCFDIATALHTSGSRGGTMFAKRRAKAQNWEVESTGVAPPVVEPKQADRPKLISKLEQQHQHQVYRAHQQPTPPPPSQQQSRNSLTGLVRMNELSSRPQPPNLASPLNVPKRVFDKAGINESTDLRSIKRANSNQSERVQSVAEIDVRGLSSPLTGWGYMQARMTSNATVPPPYQGDHDPFNLLRFIQMNLLSSIFFTFVATTLITSTGAYPHWSVYDSLDTYGDYIDNVSRQHDQIQKRFLLGLGLTKNTPGKEIFFTSGGLKKPYHRQ</sequence>
<feature type="compositionally biased region" description="Basic and acidic residues" evidence="5">
    <location>
        <begin position="120"/>
        <end position="135"/>
    </location>
</feature>
<feature type="compositionally biased region" description="Polar residues" evidence="5">
    <location>
        <begin position="290"/>
        <end position="304"/>
    </location>
</feature>
<keyword evidence="8" id="KW-1185">Reference proteome</keyword>
<reference evidence="9" key="1">
    <citation type="submission" date="2017-02" db="UniProtKB">
        <authorList>
            <consortium name="WormBaseParasite"/>
        </authorList>
    </citation>
    <scope>IDENTIFICATION</scope>
</reference>
<dbReference type="Pfam" id="PF00595">
    <property type="entry name" value="PDZ"/>
    <property type="match status" value="1"/>
</dbReference>